<dbReference type="PROSITE" id="PS51046">
    <property type="entry name" value="GON"/>
    <property type="match status" value="1"/>
</dbReference>
<reference evidence="4" key="1">
    <citation type="submission" date="2022-11" db="UniProtKB">
        <authorList>
            <consortium name="WormBaseParasite"/>
        </authorList>
    </citation>
    <scope>IDENTIFICATION</scope>
</reference>
<sequence>MLNESIPKTYLNVLAATNFAEFYGKRLANPYTCPYDGARNNSCACTNDGHVQAGLSLFSKVRVDLQNMKINPNDHTFALTDLATVIPHRMNARRDTFPSICTGNRLVDDLQWTSKAFERVNFPASYVFGLSGLYLDEESTADFSSGADYKTFTNNHGEQLGLIDLDEDNPDDLALERRPTAGLDEAQWKEWRKKASDSCRLEEATTNLIILELYDEQICSPDGSPNSED</sequence>
<organism evidence="3 4">
    <name type="scientific">Globodera rostochiensis</name>
    <name type="common">Golden nematode worm</name>
    <name type="synonym">Heterodera rostochiensis</name>
    <dbReference type="NCBI Taxonomy" id="31243"/>
    <lineage>
        <taxon>Eukaryota</taxon>
        <taxon>Metazoa</taxon>
        <taxon>Ecdysozoa</taxon>
        <taxon>Nematoda</taxon>
        <taxon>Chromadorea</taxon>
        <taxon>Rhabditida</taxon>
        <taxon>Tylenchina</taxon>
        <taxon>Tylenchomorpha</taxon>
        <taxon>Tylenchoidea</taxon>
        <taxon>Heteroderidae</taxon>
        <taxon>Heteroderinae</taxon>
        <taxon>Globodera</taxon>
    </lineage>
</organism>
<dbReference type="InterPro" id="IPR012314">
    <property type="entry name" value="Pept_M12B_GON-ADAMTSs"/>
</dbReference>
<dbReference type="AlphaFoldDB" id="A0A914HDW2"/>
<dbReference type="GO" id="GO:0008270">
    <property type="term" value="F:zinc ion binding"/>
    <property type="evidence" value="ECO:0007669"/>
    <property type="project" value="InterPro"/>
</dbReference>
<accession>A0A914HDW2</accession>
<evidence type="ECO:0000313" key="4">
    <source>
        <dbReference type="WBParaSite" id="Gr19_v10_g16113.t1"/>
    </source>
</evidence>
<keyword evidence="1" id="KW-0479">Metal-binding</keyword>
<dbReference type="Proteomes" id="UP000887572">
    <property type="component" value="Unplaced"/>
</dbReference>
<evidence type="ECO:0000313" key="3">
    <source>
        <dbReference type="Proteomes" id="UP000887572"/>
    </source>
</evidence>
<keyword evidence="3" id="KW-1185">Reference proteome</keyword>
<evidence type="ECO:0000256" key="1">
    <source>
        <dbReference type="ARBA" id="ARBA00022723"/>
    </source>
</evidence>
<dbReference type="WBParaSite" id="Gr19_v10_g16113.t1">
    <property type="protein sequence ID" value="Gr19_v10_g16113.t1"/>
    <property type="gene ID" value="Gr19_v10_g16113"/>
</dbReference>
<name>A0A914HDW2_GLORO</name>
<dbReference type="Pfam" id="PF08685">
    <property type="entry name" value="GON"/>
    <property type="match status" value="1"/>
</dbReference>
<evidence type="ECO:0000259" key="2">
    <source>
        <dbReference type="PROSITE" id="PS51046"/>
    </source>
</evidence>
<dbReference type="GO" id="GO:0004222">
    <property type="term" value="F:metalloendopeptidase activity"/>
    <property type="evidence" value="ECO:0007669"/>
    <property type="project" value="InterPro"/>
</dbReference>
<feature type="domain" description="GON" evidence="2">
    <location>
        <begin position="1"/>
        <end position="166"/>
    </location>
</feature>
<proteinExistence type="predicted"/>
<protein>
    <submittedName>
        <fullName evidence="4">GON domain-containing protein</fullName>
    </submittedName>
</protein>